<evidence type="ECO:0000259" key="7">
    <source>
        <dbReference type="PROSITE" id="PS50048"/>
    </source>
</evidence>
<dbReference type="PROSITE" id="PS00463">
    <property type="entry name" value="ZN2_CY6_FUNGAL_1"/>
    <property type="match status" value="1"/>
</dbReference>
<feature type="domain" description="Zn(2)-C6 fungal-type" evidence="7">
    <location>
        <begin position="117"/>
        <end position="147"/>
    </location>
</feature>
<evidence type="ECO:0000256" key="3">
    <source>
        <dbReference type="ARBA" id="ARBA00023125"/>
    </source>
</evidence>
<keyword evidence="5" id="KW-0539">Nucleus</keyword>
<feature type="region of interest" description="Disordered" evidence="6">
    <location>
        <begin position="1"/>
        <end position="62"/>
    </location>
</feature>
<dbReference type="SUPFAM" id="SSF57701">
    <property type="entry name" value="Zn2/Cys6 DNA-binding domain"/>
    <property type="match status" value="1"/>
</dbReference>
<dbReference type="SMART" id="SM00066">
    <property type="entry name" value="GAL4"/>
    <property type="match status" value="1"/>
</dbReference>
<dbReference type="GO" id="GO:0043565">
    <property type="term" value="F:sequence-specific DNA binding"/>
    <property type="evidence" value="ECO:0007669"/>
    <property type="project" value="TreeGrafter"/>
</dbReference>
<name>J6F662_TRIAS</name>
<gene>
    <name evidence="8" type="ORF">A1Q1_03656</name>
</gene>
<dbReference type="PANTHER" id="PTHR47540">
    <property type="entry name" value="THIAMINE REPRESSIBLE GENES REGULATORY PROTEIN THI5"/>
    <property type="match status" value="1"/>
</dbReference>
<dbReference type="RefSeq" id="XP_014183745.1">
    <property type="nucleotide sequence ID" value="XM_014328270.1"/>
</dbReference>
<evidence type="ECO:0000256" key="6">
    <source>
        <dbReference type="SAM" id="MobiDB-lite"/>
    </source>
</evidence>
<dbReference type="InterPro" id="IPR036864">
    <property type="entry name" value="Zn2-C6_fun-type_DNA-bd_sf"/>
</dbReference>
<feature type="compositionally biased region" description="Polar residues" evidence="6">
    <location>
        <begin position="1"/>
        <end position="13"/>
    </location>
</feature>
<dbReference type="Gene3D" id="4.10.240.10">
    <property type="entry name" value="Zn(2)-C6 fungal-type DNA-binding domain"/>
    <property type="match status" value="1"/>
</dbReference>
<dbReference type="GO" id="GO:0045944">
    <property type="term" value="P:positive regulation of transcription by RNA polymerase II"/>
    <property type="evidence" value="ECO:0007669"/>
    <property type="project" value="TreeGrafter"/>
</dbReference>
<sequence length="547" mass="58944">MEDHLTPQQQQDNDAVAAAAAAAAAAQLGLGDLQPAPHQQHPYNLQQPDFSHSTHKDDGTQHQEVDVHGLEIPVQGQEDVIPTQDTDLDLSLNLSAPHHVEPPPRTSFGRPPSIRKACDLCHAAKQKCSGDRPSCTRCAQGGWACVYAPRQRRRTVPKDQKLANALDARSHLSSLAGTLGKKRKLQRDGLGLGGESMDMRVAMGMAMDLGLADEDEDEHLLTMTDEQMSIAIDGYLADLPLATFVQNLPHNAAQQQATDSFGGDFSNEHMPFSDMDQQTSALRDAIFSLHESAVAQQPAQDGTQATDGTQDGTDSQGIDNIDESHLALLDLSHANLGVEQDQTGTDTTGELNLNNLSAQYPAACQHVTMVPRVLALLNQHPLEPKPGSNTPLSMYIFPPLARSLRLFHSLVTCPHCSGSPQQTLPQLALLSRTTTILTFPVPPPPPNAAGRPSALITVHGARLSGTGISEAIESHIVGVVWDSWRASVREIFNAFERKAQDVIQQNAALTAAQDGQAPQSSAETQRAGLMFQAMSRLVSAMNEVERD</sequence>
<feature type="compositionally biased region" description="Polar residues" evidence="6">
    <location>
        <begin position="41"/>
        <end position="51"/>
    </location>
</feature>
<evidence type="ECO:0000256" key="2">
    <source>
        <dbReference type="ARBA" id="ARBA00023015"/>
    </source>
</evidence>
<keyword evidence="4" id="KW-0804">Transcription</keyword>
<keyword evidence="3" id="KW-0238">DNA-binding</keyword>
<reference evidence="8 9" key="1">
    <citation type="journal article" date="2012" name="Eukaryot. Cell">
        <title>Draft genome sequence of CBS 2479, the standard type strain of Trichosporon asahii.</title>
        <authorList>
            <person name="Yang R.Y."/>
            <person name="Li H.T."/>
            <person name="Zhu H."/>
            <person name="Zhou G.P."/>
            <person name="Wang M."/>
            <person name="Wang L."/>
        </authorList>
    </citation>
    <scope>NUCLEOTIDE SEQUENCE [LARGE SCALE GENOMIC DNA]</scope>
    <source>
        <strain evidence="9">ATCC 90039 / CBS 2479 / JCM 2466 / KCTC 7840 / NCYC 2677 / UAMH 7654</strain>
    </source>
</reference>
<feature type="compositionally biased region" description="Low complexity" evidence="6">
    <location>
        <begin position="299"/>
        <end position="317"/>
    </location>
</feature>
<dbReference type="InterPro" id="IPR001138">
    <property type="entry name" value="Zn2Cys6_DnaBD"/>
</dbReference>
<dbReference type="EMBL" id="ALBS01000023">
    <property type="protein sequence ID" value="EJT52524.1"/>
    <property type="molecule type" value="Genomic_DNA"/>
</dbReference>
<dbReference type="VEuPathDB" id="FungiDB:A1Q1_03656"/>
<protein>
    <recommendedName>
        <fullName evidence="7">Zn(2)-C6 fungal-type domain-containing protein</fullName>
    </recommendedName>
</protein>
<dbReference type="GO" id="GO:0000981">
    <property type="term" value="F:DNA-binding transcription factor activity, RNA polymerase II-specific"/>
    <property type="evidence" value="ECO:0007669"/>
    <property type="project" value="InterPro"/>
</dbReference>
<feature type="region of interest" description="Disordered" evidence="6">
    <location>
        <begin position="293"/>
        <end position="319"/>
    </location>
</feature>
<dbReference type="PANTHER" id="PTHR47540:SF6">
    <property type="entry name" value="ZN(II)2CYS6 TRANSCRIPTION FACTOR (EUROFUNG)"/>
    <property type="match status" value="1"/>
</dbReference>
<dbReference type="HOGENOM" id="CLU_497994_0_0_1"/>
<dbReference type="GO" id="GO:0005634">
    <property type="term" value="C:nucleus"/>
    <property type="evidence" value="ECO:0007669"/>
    <property type="project" value="UniProtKB-SubCell"/>
</dbReference>
<organism evidence="8 9">
    <name type="scientific">Trichosporon asahii var. asahii (strain ATCC 90039 / CBS 2479 / JCM 2466 / KCTC 7840 / NBRC 103889/ NCYC 2677 / UAMH 7654)</name>
    <name type="common">Yeast</name>
    <dbReference type="NCBI Taxonomy" id="1186058"/>
    <lineage>
        <taxon>Eukaryota</taxon>
        <taxon>Fungi</taxon>
        <taxon>Dikarya</taxon>
        <taxon>Basidiomycota</taxon>
        <taxon>Agaricomycotina</taxon>
        <taxon>Tremellomycetes</taxon>
        <taxon>Trichosporonales</taxon>
        <taxon>Trichosporonaceae</taxon>
        <taxon>Trichosporon</taxon>
    </lineage>
</organism>
<comment type="caution">
    <text evidence="8">The sequence shown here is derived from an EMBL/GenBank/DDBJ whole genome shotgun (WGS) entry which is preliminary data.</text>
</comment>
<comment type="subcellular location">
    <subcellularLocation>
        <location evidence="1">Nucleus</location>
    </subcellularLocation>
</comment>
<evidence type="ECO:0000313" key="9">
    <source>
        <dbReference type="Proteomes" id="UP000002748"/>
    </source>
</evidence>
<keyword evidence="2" id="KW-0805">Transcription regulation</keyword>
<proteinExistence type="predicted"/>
<dbReference type="InterPro" id="IPR051711">
    <property type="entry name" value="Stress_Response_Reg"/>
</dbReference>
<dbReference type="PROSITE" id="PS50048">
    <property type="entry name" value="ZN2_CY6_FUNGAL_2"/>
    <property type="match status" value="1"/>
</dbReference>
<evidence type="ECO:0000313" key="8">
    <source>
        <dbReference type="EMBL" id="EJT52524.1"/>
    </source>
</evidence>
<evidence type="ECO:0000256" key="4">
    <source>
        <dbReference type="ARBA" id="ARBA00023163"/>
    </source>
</evidence>
<evidence type="ECO:0000256" key="1">
    <source>
        <dbReference type="ARBA" id="ARBA00004123"/>
    </source>
</evidence>
<dbReference type="Proteomes" id="UP000002748">
    <property type="component" value="Unassembled WGS sequence"/>
</dbReference>
<accession>J6F662</accession>
<dbReference type="GeneID" id="25987169"/>
<dbReference type="OrthoDB" id="2441642at2759"/>
<feature type="compositionally biased region" description="Basic and acidic residues" evidence="6">
    <location>
        <begin position="52"/>
        <end position="62"/>
    </location>
</feature>
<dbReference type="Pfam" id="PF00172">
    <property type="entry name" value="Zn_clus"/>
    <property type="match status" value="1"/>
</dbReference>
<evidence type="ECO:0000256" key="5">
    <source>
        <dbReference type="ARBA" id="ARBA00023242"/>
    </source>
</evidence>
<dbReference type="GO" id="GO:0008270">
    <property type="term" value="F:zinc ion binding"/>
    <property type="evidence" value="ECO:0007669"/>
    <property type="project" value="InterPro"/>
</dbReference>
<dbReference type="CDD" id="cd00067">
    <property type="entry name" value="GAL4"/>
    <property type="match status" value="1"/>
</dbReference>
<dbReference type="KEGG" id="tasa:A1Q1_03656"/>
<dbReference type="AlphaFoldDB" id="J6F662"/>
<feature type="compositionally biased region" description="Low complexity" evidence="6">
    <location>
        <begin position="15"/>
        <end position="26"/>
    </location>
</feature>